<dbReference type="GO" id="GO:0004458">
    <property type="term" value="F:D-lactate dehydrogenase (cytochrome) activity"/>
    <property type="evidence" value="ECO:0007669"/>
    <property type="project" value="UniProtKB-EC"/>
</dbReference>
<dbReference type="SUPFAM" id="SSF46548">
    <property type="entry name" value="alpha-helical ferredoxin"/>
    <property type="match status" value="1"/>
</dbReference>
<dbReference type="GO" id="GO:0008720">
    <property type="term" value="F:D-lactate dehydrogenase (NAD+) activity"/>
    <property type="evidence" value="ECO:0007669"/>
    <property type="project" value="TreeGrafter"/>
</dbReference>
<evidence type="ECO:0000259" key="11">
    <source>
        <dbReference type="PROSITE" id="PS51379"/>
    </source>
</evidence>
<feature type="domain" description="4Fe-4S ferredoxin-type" evidence="11">
    <location>
        <begin position="537"/>
        <end position="568"/>
    </location>
</feature>
<evidence type="ECO:0000259" key="12">
    <source>
        <dbReference type="PROSITE" id="PS51387"/>
    </source>
</evidence>
<evidence type="ECO:0000256" key="4">
    <source>
        <dbReference type="ARBA" id="ARBA00022723"/>
    </source>
</evidence>
<dbReference type="EC" id="1.1.2.4" evidence="10"/>
<dbReference type="FunFam" id="1.10.45.10:FF:000001">
    <property type="entry name" value="D-lactate dehydrogenase mitochondrial"/>
    <property type="match status" value="1"/>
</dbReference>
<keyword evidence="7" id="KW-0560">Oxidoreductase</keyword>
<dbReference type="SUPFAM" id="SSF56176">
    <property type="entry name" value="FAD-binding/transporter-associated domain-like"/>
    <property type="match status" value="1"/>
</dbReference>
<dbReference type="Gene3D" id="1.10.45.10">
    <property type="entry name" value="Vanillyl-alcohol Oxidase, Chain A, domain 4"/>
    <property type="match status" value="1"/>
</dbReference>
<dbReference type="PROSITE" id="PS51387">
    <property type="entry name" value="FAD_PCMH"/>
    <property type="match status" value="1"/>
</dbReference>
<dbReference type="PANTHER" id="PTHR11748">
    <property type="entry name" value="D-LACTATE DEHYDROGENASE"/>
    <property type="match status" value="1"/>
</dbReference>
<proteinExistence type="inferred from homology"/>
<evidence type="ECO:0000256" key="8">
    <source>
        <dbReference type="ARBA" id="ARBA00023004"/>
    </source>
</evidence>
<dbReference type="Pfam" id="PF13183">
    <property type="entry name" value="Fer4_8"/>
    <property type="match status" value="1"/>
</dbReference>
<dbReference type="InterPro" id="IPR016169">
    <property type="entry name" value="FAD-bd_PCMH_sub2"/>
</dbReference>
<dbReference type="InterPro" id="IPR006094">
    <property type="entry name" value="Oxid_FAD_bind_N"/>
</dbReference>
<keyword evidence="3" id="KW-0285">Flavoprotein</keyword>
<dbReference type="InterPro" id="IPR016164">
    <property type="entry name" value="FAD-linked_Oxase-like_C"/>
</dbReference>
<dbReference type="AlphaFoldDB" id="A0A1N6NEY3"/>
<dbReference type="InterPro" id="IPR009051">
    <property type="entry name" value="Helical_ferredxn"/>
</dbReference>
<dbReference type="GO" id="GO:0046872">
    <property type="term" value="F:metal ion binding"/>
    <property type="evidence" value="ECO:0007669"/>
    <property type="project" value="UniProtKB-KW"/>
</dbReference>
<dbReference type="PROSITE" id="PS51379">
    <property type="entry name" value="4FE4S_FER_2"/>
    <property type="match status" value="2"/>
</dbReference>
<dbReference type="SUPFAM" id="SSF55103">
    <property type="entry name" value="FAD-linked oxidases, C-terminal domain"/>
    <property type="match status" value="1"/>
</dbReference>
<sequence length="951" mass="104652">MTNNTATMKPEFQTLFERLQTFISADRLITDPLRTLAYGTDASFYRLIPQLVVRVETEQEVVRLISLAQELGTPLTFRAAGTSLSGQAITDAVLVQLGDGWKGYDINADASEIRLQPGVIGAHANRYLAPFNRKIGPDPASINAAKIGGIAANNASGMCCGTAQNSYRTLSAMRMVLSDGSVLDTADPESVDNFRRQHRGLMETLSSLGELTRSNPALREKIEHKYRLKNTTGYALNALIDYEDPIDILQHLMIGSEGTLGFISNITYKTVPEHPNKATALVFFNSVQTTCEAVSLLKPTPVAAVELMDRAGLRSIEHKPGMPEFIRTLPEDAAALLIETRAETAEQLNQQITDIKASIAHLETSQPIVFSTDADECARYWAIRKGLFPAVGAVRETGTTVIIEDVAFPVEQLARAVADLHELFVRWDYPEALIFGHALEGNLHFVFTQSFDTDDALRRYEGLMDDVADLVVHRYGGSLKAEHGTGRNMAPYVELEWGQDAYQLMQQLKALLDPAGIFNPGVILNEDAKVHLKNLKPLPAANPLVDKCIECGFCEPSCPSRDLTLTPRQRIVLWREIKRLENSGTDPKRLQQLRKDYAYQGDETCAACGLCSTTCPVGINTGDLTREIRHHNNETRENLANWAAGHYGGLMKTSRAAFSLADGAHKLLGSQRMQSLTSGIRRLSGNRVQQWTPAMPTAAKRIKVTQSAPPEVSDQAMQVVYLPSCASRTMGPMRGAEDPTSLADKTIQLLRKAGFEVLLPDALEGLCCGMPFQSKGMFSAANHKRKELSARLLEVTEQGRIPVYSDTSPCSLRLQEGLDSRIRLYDSIEFLDQFVLPALEITPIDQPVALHVTCSTQRQGLTEPLRRILSACSREVVVPDQITCCGFAGDKGFTTPELNASALRSLKQTVQHCEGGYSTSRTCEIGLSHHSGLEYRSVVYLLDQCSQPRSC</sequence>
<feature type="domain" description="4Fe-4S ferredoxin-type" evidence="11">
    <location>
        <begin position="595"/>
        <end position="625"/>
    </location>
</feature>
<accession>A0A1N6NEY3</accession>
<dbReference type="InterPro" id="IPR016171">
    <property type="entry name" value="Vanillyl_alc_oxidase_C-sub2"/>
</dbReference>
<dbReference type="eggNOG" id="COG0277">
    <property type="taxonomic scope" value="Bacteria"/>
</dbReference>
<dbReference type="Pfam" id="PF02913">
    <property type="entry name" value="FAD-oxidase_C"/>
    <property type="match status" value="1"/>
</dbReference>
<dbReference type="PANTHER" id="PTHR11748:SF111">
    <property type="entry name" value="D-LACTATE DEHYDROGENASE, MITOCHONDRIAL-RELATED"/>
    <property type="match status" value="1"/>
</dbReference>
<dbReference type="eggNOG" id="COG0247">
    <property type="taxonomic scope" value="Bacteria"/>
</dbReference>
<evidence type="ECO:0000313" key="14">
    <source>
        <dbReference type="Proteomes" id="UP000186895"/>
    </source>
</evidence>
<dbReference type="Gene3D" id="3.30.70.2740">
    <property type="match status" value="1"/>
</dbReference>
<name>A0A1N6NEY3_9GAMM</name>
<dbReference type="FunFam" id="1.10.1060.10:FF:000019">
    <property type="entry name" value="Oxidoreductase/iron-sulfur cluster-binding protein"/>
    <property type="match status" value="1"/>
</dbReference>
<keyword evidence="4" id="KW-0479">Metal-binding</keyword>
<evidence type="ECO:0000256" key="2">
    <source>
        <dbReference type="ARBA" id="ARBA00008000"/>
    </source>
</evidence>
<dbReference type="InterPro" id="IPR016166">
    <property type="entry name" value="FAD-bd_PCMH"/>
</dbReference>
<dbReference type="InterPro" id="IPR004113">
    <property type="entry name" value="FAD-bd_oxidored_4_C"/>
</dbReference>
<gene>
    <name evidence="13" type="ORF">SAMN05421647_101274</name>
</gene>
<dbReference type="PROSITE" id="PS00198">
    <property type="entry name" value="4FE4S_FER_1"/>
    <property type="match status" value="2"/>
</dbReference>
<dbReference type="STRING" id="49186.SAMN05421647_101274"/>
<keyword evidence="9" id="KW-0411">Iron-sulfur</keyword>
<dbReference type="InterPro" id="IPR004017">
    <property type="entry name" value="Cys_rich_dom"/>
</dbReference>
<keyword evidence="5" id="KW-0274">FAD</keyword>
<dbReference type="Pfam" id="PF02754">
    <property type="entry name" value="CCG"/>
    <property type="match status" value="1"/>
</dbReference>
<dbReference type="GO" id="GO:0051536">
    <property type="term" value="F:iron-sulfur cluster binding"/>
    <property type="evidence" value="ECO:0007669"/>
    <property type="project" value="UniProtKB-KW"/>
</dbReference>
<evidence type="ECO:0000256" key="3">
    <source>
        <dbReference type="ARBA" id="ARBA00022630"/>
    </source>
</evidence>
<dbReference type="RefSeq" id="WP_083702886.1">
    <property type="nucleotide sequence ID" value="NZ_FTMN01000001.1"/>
</dbReference>
<evidence type="ECO:0000256" key="9">
    <source>
        <dbReference type="ARBA" id="ARBA00023014"/>
    </source>
</evidence>
<dbReference type="InterPro" id="IPR017896">
    <property type="entry name" value="4Fe4S_Fe-S-bd"/>
</dbReference>
<evidence type="ECO:0000313" key="13">
    <source>
        <dbReference type="EMBL" id="SIP90655.1"/>
    </source>
</evidence>
<keyword evidence="14" id="KW-1185">Reference proteome</keyword>
<evidence type="ECO:0000256" key="10">
    <source>
        <dbReference type="ARBA" id="ARBA00038897"/>
    </source>
</evidence>
<dbReference type="EMBL" id="FTMN01000001">
    <property type="protein sequence ID" value="SIP90655.1"/>
    <property type="molecule type" value="Genomic_DNA"/>
</dbReference>
<dbReference type="Pfam" id="PF01565">
    <property type="entry name" value="FAD_binding_4"/>
    <property type="match status" value="1"/>
</dbReference>
<keyword evidence="8" id="KW-0408">Iron</keyword>
<evidence type="ECO:0000256" key="1">
    <source>
        <dbReference type="ARBA" id="ARBA00001974"/>
    </source>
</evidence>
<comment type="cofactor">
    <cofactor evidence="1">
        <name>FAD</name>
        <dbReference type="ChEBI" id="CHEBI:57692"/>
    </cofactor>
</comment>
<evidence type="ECO:0000256" key="7">
    <source>
        <dbReference type="ARBA" id="ARBA00023002"/>
    </source>
</evidence>
<dbReference type="Gene3D" id="3.30.70.2190">
    <property type="match status" value="1"/>
</dbReference>
<comment type="similarity">
    <text evidence="2">Belongs to the FAD-binding oxidoreductase/transferase type 4 family.</text>
</comment>
<feature type="domain" description="FAD-binding PCMH-type" evidence="12">
    <location>
        <begin position="45"/>
        <end position="273"/>
    </location>
</feature>
<dbReference type="Gene3D" id="3.30.465.10">
    <property type="match status" value="1"/>
</dbReference>
<dbReference type="GO" id="GO:0071949">
    <property type="term" value="F:FAD binding"/>
    <property type="evidence" value="ECO:0007669"/>
    <property type="project" value="InterPro"/>
</dbReference>
<dbReference type="InterPro" id="IPR036318">
    <property type="entry name" value="FAD-bd_PCMH-like_sf"/>
</dbReference>
<organism evidence="13 14">
    <name type="scientific">Marinobacterium stanieri</name>
    <dbReference type="NCBI Taxonomy" id="49186"/>
    <lineage>
        <taxon>Bacteria</taxon>
        <taxon>Pseudomonadati</taxon>
        <taxon>Pseudomonadota</taxon>
        <taxon>Gammaproteobacteria</taxon>
        <taxon>Oceanospirillales</taxon>
        <taxon>Oceanospirillaceae</taxon>
        <taxon>Marinobacterium</taxon>
    </lineage>
</organism>
<protein>
    <recommendedName>
        <fullName evidence="10">D-lactate dehydrogenase (cytochrome)</fullName>
        <ecNumber evidence="10">1.1.2.4</ecNumber>
    </recommendedName>
</protein>
<dbReference type="InterPro" id="IPR017900">
    <property type="entry name" value="4Fe4S_Fe_S_CS"/>
</dbReference>
<dbReference type="Gene3D" id="3.30.43.10">
    <property type="entry name" value="Uridine Diphospho-n-acetylenolpyruvylglucosamine Reductase, domain 2"/>
    <property type="match status" value="1"/>
</dbReference>
<evidence type="ECO:0000256" key="5">
    <source>
        <dbReference type="ARBA" id="ARBA00022827"/>
    </source>
</evidence>
<dbReference type="eggNOG" id="COG0479">
    <property type="taxonomic scope" value="Bacteria"/>
</dbReference>
<keyword evidence="6" id="KW-0809">Transit peptide</keyword>
<dbReference type="InterPro" id="IPR016167">
    <property type="entry name" value="FAD-bd_PCMH_sub1"/>
</dbReference>
<dbReference type="Gene3D" id="1.10.1060.10">
    <property type="entry name" value="Alpha-helical ferredoxin"/>
    <property type="match status" value="1"/>
</dbReference>
<reference evidence="13 14" key="1">
    <citation type="submission" date="2017-01" db="EMBL/GenBank/DDBJ databases">
        <authorList>
            <person name="Mah S.A."/>
            <person name="Swanson W.J."/>
            <person name="Moy G.W."/>
            <person name="Vacquier V.D."/>
        </authorList>
    </citation>
    <scope>NUCLEOTIDE SEQUENCE [LARGE SCALE GENOMIC DNA]</scope>
    <source>
        <strain evidence="13 14">DSM 7027</strain>
    </source>
</reference>
<evidence type="ECO:0000256" key="6">
    <source>
        <dbReference type="ARBA" id="ARBA00022946"/>
    </source>
</evidence>
<dbReference type="GO" id="GO:1903457">
    <property type="term" value="P:lactate catabolic process"/>
    <property type="evidence" value="ECO:0007669"/>
    <property type="project" value="TreeGrafter"/>
</dbReference>
<dbReference type="Proteomes" id="UP000186895">
    <property type="component" value="Unassembled WGS sequence"/>
</dbReference>